<proteinExistence type="predicted"/>
<sequence length="132" mass="15298">MTQESENTLTVGREAFAYFQYGLETGDWKQFLDMLTEDFTFWFPMGKFHGLNVGKQRAQEFFQYVTQAFSPGLKLNSLDHVTSNETTVVFEFRDEGMLFGEPYKNRVAVSFDVRGNKICSYREYFGSDGKSN</sequence>
<keyword evidence="2" id="KW-0413">Isomerase</keyword>
<feature type="domain" description="SnoaL-like" evidence="1">
    <location>
        <begin position="17"/>
        <end position="120"/>
    </location>
</feature>
<comment type="caution">
    <text evidence="2">The sequence shown here is derived from an EMBL/GenBank/DDBJ whole genome shotgun (WGS) entry which is preliminary data.</text>
</comment>
<reference evidence="2 3" key="1">
    <citation type="submission" date="2016-11" db="EMBL/GenBank/DDBJ databases">
        <title>Draft Genome Sequences of Nine Cyanobacterial Strains from Diverse Habitats.</title>
        <authorList>
            <person name="Zhu T."/>
            <person name="Hou S."/>
            <person name="Lu X."/>
            <person name="Hess W.R."/>
        </authorList>
    </citation>
    <scope>NUCLEOTIDE SEQUENCE [LARGE SCALE GENOMIC DNA]</scope>
    <source>
        <strain evidence="2 3">NIES-592</strain>
    </source>
</reference>
<evidence type="ECO:0000313" key="2">
    <source>
        <dbReference type="EMBL" id="OKH15353.1"/>
    </source>
</evidence>
<dbReference type="InterPro" id="IPR032710">
    <property type="entry name" value="NTF2-like_dom_sf"/>
</dbReference>
<dbReference type="SUPFAM" id="SSF54427">
    <property type="entry name" value="NTF2-like"/>
    <property type="match status" value="1"/>
</dbReference>
<gene>
    <name evidence="2" type="ORF">NIES592_04420</name>
</gene>
<protein>
    <submittedName>
        <fullName evidence="2">Ketosteroid isomerase</fullName>
    </submittedName>
</protein>
<keyword evidence="3" id="KW-1185">Reference proteome</keyword>
<dbReference type="Gene3D" id="3.10.450.50">
    <property type="match status" value="1"/>
</dbReference>
<dbReference type="AlphaFoldDB" id="A0A1U7H2J8"/>
<dbReference type="GO" id="GO:0016853">
    <property type="term" value="F:isomerase activity"/>
    <property type="evidence" value="ECO:0007669"/>
    <property type="project" value="UniProtKB-KW"/>
</dbReference>
<evidence type="ECO:0000259" key="1">
    <source>
        <dbReference type="Pfam" id="PF12680"/>
    </source>
</evidence>
<evidence type="ECO:0000313" key="3">
    <source>
        <dbReference type="Proteomes" id="UP000186391"/>
    </source>
</evidence>
<accession>A0A1U7H2J8</accession>
<name>A0A1U7H2J8_9CYAN</name>
<dbReference type="Pfam" id="PF12680">
    <property type="entry name" value="SnoaL_2"/>
    <property type="match status" value="1"/>
</dbReference>
<dbReference type="EMBL" id="MRCA01000002">
    <property type="protein sequence ID" value="OKH15353.1"/>
    <property type="molecule type" value="Genomic_DNA"/>
</dbReference>
<dbReference type="OrthoDB" id="530488at2"/>
<dbReference type="RefSeq" id="WP_062242787.1">
    <property type="nucleotide sequence ID" value="NZ_MRCA01000002.1"/>
</dbReference>
<dbReference type="InterPro" id="IPR037401">
    <property type="entry name" value="SnoaL-like"/>
</dbReference>
<organism evidence="2 3">
    <name type="scientific">Fischerella major NIES-592</name>
    <dbReference type="NCBI Taxonomy" id="210994"/>
    <lineage>
        <taxon>Bacteria</taxon>
        <taxon>Bacillati</taxon>
        <taxon>Cyanobacteriota</taxon>
        <taxon>Cyanophyceae</taxon>
        <taxon>Nostocales</taxon>
        <taxon>Hapalosiphonaceae</taxon>
        <taxon>Fischerella</taxon>
    </lineage>
</organism>
<dbReference type="Proteomes" id="UP000186391">
    <property type="component" value="Unassembled WGS sequence"/>
</dbReference>